<name>A0A8J2X226_9STRA</name>
<evidence type="ECO:0000256" key="3">
    <source>
        <dbReference type="ARBA" id="ARBA00038790"/>
    </source>
</evidence>
<evidence type="ECO:0000256" key="2">
    <source>
        <dbReference type="ARBA" id="ARBA00037583"/>
    </source>
</evidence>
<dbReference type="PROSITE" id="PS51987">
    <property type="entry name" value="GS_CATALYTIC"/>
    <property type="match status" value="1"/>
</dbReference>
<evidence type="ECO:0000256" key="4">
    <source>
        <dbReference type="ARBA" id="ARBA00039404"/>
    </source>
</evidence>
<dbReference type="InterPro" id="IPR014746">
    <property type="entry name" value="Gln_synth/guanido_kin_cat_dom"/>
</dbReference>
<evidence type="ECO:0000259" key="8">
    <source>
        <dbReference type="PROSITE" id="PS51987"/>
    </source>
</evidence>
<accession>A0A8J2X226</accession>
<evidence type="ECO:0000256" key="6">
    <source>
        <dbReference type="PROSITE-ProRule" id="PRU01331"/>
    </source>
</evidence>
<keyword evidence="10" id="KW-1185">Reference proteome</keyword>
<dbReference type="EMBL" id="CAKKNE010000005">
    <property type="protein sequence ID" value="CAH0377840.1"/>
    <property type="molecule type" value="Genomic_DNA"/>
</dbReference>
<organism evidence="9 10">
    <name type="scientific">Pelagomonas calceolata</name>
    <dbReference type="NCBI Taxonomy" id="35677"/>
    <lineage>
        <taxon>Eukaryota</taxon>
        <taxon>Sar</taxon>
        <taxon>Stramenopiles</taxon>
        <taxon>Ochrophyta</taxon>
        <taxon>Pelagophyceae</taxon>
        <taxon>Pelagomonadales</taxon>
        <taxon>Pelagomonadaceae</taxon>
        <taxon>Pelagomonas</taxon>
    </lineage>
</organism>
<dbReference type="SUPFAM" id="SSF55931">
    <property type="entry name" value="Glutamine synthetase/guanido kinase"/>
    <property type="match status" value="1"/>
</dbReference>
<dbReference type="InterPro" id="IPR008146">
    <property type="entry name" value="Gln_synth_cat_dom"/>
</dbReference>
<comment type="similarity">
    <text evidence="1 6 7">Belongs to the glutamine synthetase family.</text>
</comment>
<dbReference type="GO" id="GO:0005737">
    <property type="term" value="C:cytoplasm"/>
    <property type="evidence" value="ECO:0007669"/>
    <property type="project" value="TreeGrafter"/>
</dbReference>
<dbReference type="Pfam" id="PF00120">
    <property type="entry name" value="Gln-synt_C"/>
    <property type="match status" value="1"/>
</dbReference>
<dbReference type="Proteomes" id="UP000789595">
    <property type="component" value="Unassembled WGS sequence"/>
</dbReference>
<dbReference type="OrthoDB" id="77835at2759"/>
<proteinExistence type="inferred from homology"/>
<comment type="subunit">
    <text evidence="3">Dodecamer. Interacts with BFSP2 and VIM.</text>
</comment>
<dbReference type="Gene3D" id="3.30.590.10">
    <property type="entry name" value="Glutamine synthetase/guanido kinase, catalytic domain"/>
    <property type="match status" value="1"/>
</dbReference>
<comment type="function">
    <text evidence="2">May act as a component of the cytoskeleton or as a chaperone for the reorganization of intermediate filament proteins during terminal differentiation in the lens. Does not seem to have enzymatic activity.</text>
</comment>
<dbReference type="AlphaFoldDB" id="A0A8J2X226"/>
<dbReference type="PANTHER" id="PTHR43407">
    <property type="entry name" value="GLUTAMINE SYNTHETASE"/>
    <property type="match status" value="1"/>
</dbReference>
<dbReference type="GO" id="GO:0004356">
    <property type="term" value="F:glutamine synthetase activity"/>
    <property type="evidence" value="ECO:0007669"/>
    <property type="project" value="InterPro"/>
</dbReference>
<gene>
    <name evidence="9" type="ORF">PECAL_5P23600</name>
</gene>
<feature type="non-terminal residue" evidence="9">
    <location>
        <position position="1"/>
    </location>
</feature>
<feature type="domain" description="GS catalytic" evidence="8">
    <location>
        <begin position="1"/>
        <end position="319"/>
    </location>
</feature>
<sequence>RFVCRGALDALRLDHGLELLAASELEFVVADAERRPLFDGVDIFATLQLAKTDFAYAVAEQITTVDVRTMNCEYGAGQLEITFKPKRGLAAADCAHTFKTGVKELAMRRGLAATFASKPFGGPRGVGNGGHLNVSLWRGEDPATGGDEDGLSPTARHFIAGVLAHARGLEALAAPTPGCYARHGNWAPTRADWGHEDRNVCIRVKSRDCAPGEAYVEYRAPSASANTYLVLAGLAAAGADGVKRELVLPPARDDEAVLLPTSLPEALSALRADEVLVDALGKDFVEWYTLVKDAELADVAASTAKFAATGLDNDAAVQE</sequence>
<evidence type="ECO:0000313" key="10">
    <source>
        <dbReference type="Proteomes" id="UP000789595"/>
    </source>
</evidence>
<dbReference type="GO" id="GO:0016020">
    <property type="term" value="C:membrane"/>
    <property type="evidence" value="ECO:0007669"/>
    <property type="project" value="TreeGrafter"/>
</dbReference>
<evidence type="ECO:0000313" key="9">
    <source>
        <dbReference type="EMBL" id="CAH0377840.1"/>
    </source>
</evidence>
<feature type="non-terminal residue" evidence="9">
    <location>
        <position position="319"/>
    </location>
</feature>
<dbReference type="PANTHER" id="PTHR43407:SF1">
    <property type="entry name" value="LENGSIN"/>
    <property type="match status" value="1"/>
</dbReference>
<comment type="caution">
    <text evidence="9">The sequence shown here is derived from an EMBL/GenBank/DDBJ whole genome shotgun (WGS) entry which is preliminary data.</text>
</comment>
<evidence type="ECO:0000256" key="1">
    <source>
        <dbReference type="ARBA" id="ARBA00009897"/>
    </source>
</evidence>
<dbReference type="SMART" id="SM01230">
    <property type="entry name" value="Gln-synt_C"/>
    <property type="match status" value="1"/>
</dbReference>
<evidence type="ECO:0000256" key="5">
    <source>
        <dbReference type="ARBA" id="ARBA00042675"/>
    </source>
</evidence>
<reference evidence="9" key="1">
    <citation type="submission" date="2021-11" db="EMBL/GenBank/DDBJ databases">
        <authorList>
            <consortium name="Genoscope - CEA"/>
            <person name="William W."/>
        </authorList>
    </citation>
    <scope>NUCLEOTIDE SEQUENCE</scope>
</reference>
<evidence type="ECO:0000256" key="7">
    <source>
        <dbReference type="RuleBase" id="RU000384"/>
    </source>
</evidence>
<protein>
    <recommendedName>
        <fullName evidence="4">Lengsin</fullName>
    </recommendedName>
    <alternativeName>
        <fullName evidence="5">Glutamate-ammonia ligase domain-containing protein 1</fullName>
    </alternativeName>
</protein>